<protein>
    <submittedName>
        <fullName evidence="12">Type III restriction enzyme</fullName>
    </submittedName>
</protein>
<dbReference type="PANTHER" id="PTHR14950:SF37">
    <property type="entry name" value="ENDORIBONUCLEASE DICER"/>
    <property type="match status" value="1"/>
</dbReference>
<gene>
    <name evidence="12" type="ORF">K435DRAFT_961436</name>
</gene>
<dbReference type="Pfam" id="PF00271">
    <property type="entry name" value="Helicase_C"/>
    <property type="match status" value="1"/>
</dbReference>
<dbReference type="PROSITE" id="PS51327">
    <property type="entry name" value="DICER_DSRBF"/>
    <property type="match status" value="1"/>
</dbReference>
<dbReference type="Gene3D" id="1.10.1520.10">
    <property type="entry name" value="Ribonuclease III domain"/>
    <property type="match status" value="2"/>
</dbReference>
<keyword evidence="13" id="KW-1185">Reference proteome</keyword>
<dbReference type="PROSITE" id="PS50142">
    <property type="entry name" value="RNASE_3_2"/>
    <property type="match status" value="2"/>
</dbReference>
<evidence type="ECO:0000313" key="12">
    <source>
        <dbReference type="EMBL" id="THV05043.1"/>
    </source>
</evidence>
<dbReference type="GO" id="GO:0003723">
    <property type="term" value="F:RNA binding"/>
    <property type="evidence" value="ECO:0007669"/>
    <property type="project" value="UniProtKB-UniRule"/>
</dbReference>
<organism evidence="12 13">
    <name type="scientific">Dendrothele bispora (strain CBS 962.96)</name>
    <dbReference type="NCBI Taxonomy" id="1314807"/>
    <lineage>
        <taxon>Eukaryota</taxon>
        <taxon>Fungi</taxon>
        <taxon>Dikarya</taxon>
        <taxon>Basidiomycota</taxon>
        <taxon>Agaricomycotina</taxon>
        <taxon>Agaricomycetes</taxon>
        <taxon>Agaricomycetidae</taxon>
        <taxon>Agaricales</taxon>
        <taxon>Agaricales incertae sedis</taxon>
        <taxon>Dendrothele</taxon>
    </lineage>
</organism>
<evidence type="ECO:0000313" key="13">
    <source>
        <dbReference type="Proteomes" id="UP000297245"/>
    </source>
</evidence>
<dbReference type="GO" id="GO:0004386">
    <property type="term" value="F:helicase activity"/>
    <property type="evidence" value="ECO:0007669"/>
    <property type="project" value="UniProtKB-KW"/>
</dbReference>
<dbReference type="Gene3D" id="3.30.160.380">
    <property type="entry name" value="Dicer dimerisation domain"/>
    <property type="match status" value="1"/>
</dbReference>
<dbReference type="CDD" id="cd18034">
    <property type="entry name" value="DEXHc_dicer"/>
    <property type="match status" value="1"/>
</dbReference>
<dbReference type="Pfam" id="PF03368">
    <property type="entry name" value="Dicer_dimer"/>
    <property type="match status" value="1"/>
</dbReference>
<proteinExistence type="inferred from homology"/>
<dbReference type="InterPro" id="IPR027417">
    <property type="entry name" value="P-loop_NTPase"/>
</dbReference>
<evidence type="ECO:0000256" key="6">
    <source>
        <dbReference type="PROSITE-ProRule" id="PRU00657"/>
    </source>
</evidence>
<dbReference type="GO" id="GO:0004525">
    <property type="term" value="F:ribonuclease III activity"/>
    <property type="evidence" value="ECO:0007669"/>
    <property type="project" value="InterPro"/>
</dbReference>
<feature type="domain" description="Helicase ATP-binding" evidence="9">
    <location>
        <begin position="16"/>
        <end position="191"/>
    </location>
</feature>
<evidence type="ECO:0000259" key="11">
    <source>
        <dbReference type="PROSITE" id="PS51327"/>
    </source>
</evidence>
<dbReference type="SMART" id="SM00535">
    <property type="entry name" value="RIBOc"/>
    <property type="match status" value="2"/>
</dbReference>
<keyword evidence="5" id="KW-0067">ATP-binding</keyword>
<dbReference type="InterPro" id="IPR038248">
    <property type="entry name" value="Dicer_dimer_sf"/>
</dbReference>
<dbReference type="PROSITE" id="PS00517">
    <property type="entry name" value="RNASE_3_1"/>
    <property type="match status" value="1"/>
</dbReference>
<dbReference type="Pfam" id="PF00270">
    <property type="entry name" value="DEAD"/>
    <property type="match status" value="1"/>
</dbReference>
<accession>A0A4S8MPV6</accession>
<reference evidence="12 13" key="1">
    <citation type="journal article" date="2019" name="Nat. Ecol. Evol.">
        <title>Megaphylogeny resolves global patterns of mushroom evolution.</title>
        <authorList>
            <person name="Varga T."/>
            <person name="Krizsan K."/>
            <person name="Foldi C."/>
            <person name="Dima B."/>
            <person name="Sanchez-Garcia M."/>
            <person name="Sanchez-Ramirez S."/>
            <person name="Szollosi G.J."/>
            <person name="Szarkandi J.G."/>
            <person name="Papp V."/>
            <person name="Albert L."/>
            <person name="Andreopoulos W."/>
            <person name="Angelini C."/>
            <person name="Antonin V."/>
            <person name="Barry K.W."/>
            <person name="Bougher N.L."/>
            <person name="Buchanan P."/>
            <person name="Buyck B."/>
            <person name="Bense V."/>
            <person name="Catcheside P."/>
            <person name="Chovatia M."/>
            <person name="Cooper J."/>
            <person name="Damon W."/>
            <person name="Desjardin D."/>
            <person name="Finy P."/>
            <person name="Geml J."/>
            <person name="Haridas S."/>
            <person name="Hughes K."/>
            <person name="Justo A."/>
            <person name="Karasinski D."/>
            <person name="Kautmanova I."/>
            <person name="Kiss B."/>
            <person name="Kocsube S."/>
            <person name="Kotiranta H."/>
            <person name="LaButti K.M."/>
            <person name="Lechner B.E."/>
            <person name="Liimatainen K."/>
            <person name="Lipzen A."/>
            <person name="Lukacs Z."/>
            <person name="Mihaltcheva S."/>
            <person name="Morgado L.N."/>
            <person name="Niskanen T."/>
            <person name="Noordeloos M.E."/>
            <person name="Ohm R.A."/>
            <person name="Ortiz-Santana B."/>
            <person name="Ovrebo C."/>
            <person name="Racz N."/>
            <person name="Riley R."/>
            <person name="Savchenko A."/>
            <person name="Shiryaev A."/>
            <person name="Soop K."/>
            <person name="Spirin V."/>
            <person name="Szebenyi C."/>
            <person name="Tomsovsky M."/>
            <person name="Tulloss R.E."/>
            <person name="Uehling J."/>
            <person name="Grigoriev I.V."/>
            <person name="Vagvolgyi C."/>
            <person name="Papp T."/>
            <person name="Martin F.M."/>
            <person name="Miettinen O."/>
            <person name="Hibbett D.S."/>
            <person name="Nagy L.G."/>
        </authorList>
    </citation>
    <scope>NUCLEOTIDE SEQUENCE [LARGE SCALE GENOMIC DNA]</scope>
    <source>
        <strain evidence="12 13">CBS 962.96</strain>
    </source>
</reference>
<feature type="region of interest" description="Disordered" evidence="7">
    <location>
        <begin position="203"/>
        <end position="230"/>
    </location>
</feature>
<dbReference type="PANTHER" id="PTHR14950">
    <property type="entry name" value="DICER-RELATED"/>
    <property type="match status" value="1"/>
</dbReference>
<dbReference type="SUPFAM" id="SSF69065">
    <property type="entry name" value="RNase III domain-like"/>
    <property type="match status" value="2"/>
</dbReference>
<dbReference type="PROSITE" id="PS51192">
    <property type="entry name" value="HELICASE_ATP_BIND_1"/>
    <property type="match status" value="1"/>
</dbReference>
<dbReference type="InterPro" id="IPR000999">
    <property type="entry name" value="RNase_III_dom"/>
</dbReference>
<dbReference type="Proteomes" id="UP000297245">
    <property type="component" value="Unassembled WGS sequence"/>
</dbReference>
<dbReference type="OrthoDB" id="416741at2759"/>
<feature type="region of interest" description="Disordered" evidence="7">
    <location>
        <begin position="878"/>
        <end position="898"/>
    </location>
</feature>
<comment type="similarity">
    <text evidence="6">Belongs to the helicase family. Dicer subfamily.</text>
</comment>
<feature type="domain" description="Helicase C-terminal" evidence="10">
    <location>
        <begin position="357"/>
        <end position="518"/>
    </location>
</feature>
<dbReference type="GO" id="GO:0005634">
    <property type="term" value="C:nucleus"/>
    <property type="evidence" value="ECO:0007669"/>
    <property type="project" value="TreeGrafter"/>
</dbReference>
<evidence type="ECO:0000256" key="5">
    <source>
        <dbReference type="ARBA" id="ARBA00022840"/>
    </source>
</evidence>
<dbReference type="PROSITE" id="PS51194">
    <property type="entry name" value="HELICASE_CTER"/>
    <property type="match status" value="1"/>
</dbReference>
<keyword evidence="6" id="KW-0694">RNA-binding</keyword>
<dbReference type="GO" id="GO:0030422">
    <property type="term" value="P:siRNA processing"/>
    <property type="evidence" value="ECO:0007669"/>
    <property type="project" value="TreeGrafter"/>
</dbReference>
<dbReference type="SMART" id="SM00487">
    <property type="entry name" value="DEXDc"/>
    <property type="match status" value="1"/>
</dbReference>
<dbReference type="CDD" id="cd00593">
    <property type="entry name" value="RIBOc"/>
    <property type="match status" value="2"/>
</dbReference>
<feature type="domain" description="RNase III" evidence="8">
    <location>
        <begin position="1117"/>
        <end position="1265"/>
    </location>
</feature>
<dbReference type="InterPro" id="IPR005034">
    <property type="entry name" value="Dicer_dimerisation"/>
</dbReference>
<evidence type="ECO:0000256" key="7">
    <source>
        <dbReference type="SAM" id="MobiDB-lite"/>
    </source>
</evidence>
<dbReference type="GO" id="GO:0005737">
    <property type="term" value="C:cytoplasm"/>
    <property type="evidence" value="ECO:0007669"/>
    <property type="project" value="TreeGrafter"/>
</dbReference>
<evidence type="ECO:0000259" key="10">
    <source>
        <dbReference type="PROSITE" id="PS51194"/>
    </source>
</evidence>
<dbReference type="InterPro" id="IPR036389">
    <property type="entry name" value="RNase_III_sf"/>
</dbReference>
<feature type="domain" description="Dicer dsRNA-binding fold" evidence="11">
    <location>
        <begin position="550"/>
        <end position="650"/>
    </location>
</feature>
<evidence type="ECO:0000259" key="8">
    <source>
        <dbReference type="PROSITE" id="PS50142"/>
    </source>
</evidence>
<dbReference type="GO" id="GO:0005524">
    <property type="term" value="F:ATP binding"/>
    <property type="evidence" value="ECO:0007669"/>
    <property type="project" value="UniProtKB-KW"/>
</dbReference>
<dbReference type="InterPro" id="IPR001650">
    <property type="entry name" value="Helicase_C-like"/>
</dbReference>
<dbReference type="Pfam" id="PF00636">
    <property type="entry name" value="Ribonuclease_3"/>
    <property type="match status" value="2"/>
</dbReference>
<sequence length="1408" mass="158059">MAALDTLVPRRYQEEIFTQAQQENVIAALGTGSGKTYISSLLIKWIATRDVSQGKVVIFLVPKVALVEQQGKFIEKTTSLRVIKLHGQSPNIDLDDRSRWSQRFQNSDVFVLTAQLFLNILTHSIWSIDKVSLIVLDECHHARKNHPYNSIMREYDRIRADIRPRVFGMTASPIWIPKDARTSLKTLENNLHAKVIGVRENTDELAQHSPKPQEVIEQYPPSPPTPEEYDFPSPSLWQALSFFNPAATLSMDIVWSDIERRYHVTMQNLGPYCASLYLYMEMKHAIKQSESQNLPLTEMESDLIIISSLHESRQLPTEFYELIDVVGDFESFFTPLEDPLAIPPEIPLEWCSPKLRSLVNILLAHQSPKFQCIIFVEQRQVAACLASVLSSISGLRDFLKCGYFVRQSSGDDRASQMMHLVKSTDSLDHFRQGFINVLVATSVAEEGLDFPACDLVIRFDPLQHLVGYIQSRGRAREKVSKYVVMVQQNDKIYLDKYRAFSNIEPELQELYQASNQMAADAFAEGKTEELEDEEVDPGDLENRERYVVPSTNAFVNYDNAIALLDYLCALLPRDLYTALPAPVFNGDFQSTLRLPASLPLSAQDLVYTGPLKSTKKEAKRAVAFLAVKRLHQLDVFDDYLFPVNRKNDGTVDADGQELRNVSDVPPMMDVWTRYPWVVGEKLWVHPIHADGSLLAGIVTGTLLPPVKMNIGGVSLKTLRGHPLEVAGGEDEESSYRKIMSKYTKRGLWYCVTAVELTGPPNVFLVPLTPSHSPDFTAMQRLLSNPFGNSDWADIDESHHGRILVRNTNQHGRTLLLQKIRNDMTPMTVMPESPEGETYHAYLTKRWTRKKLTRKKWDPLIPTDGPMIEVTRLERSQTSAYSLGTDSGRPAGEQNGKSDSSDLWIIPLKCCGWIDMTEDMIRAFGFFPPLLHRLWDIYRVRQAKFELGLPAIQDDLLVQAFTIPGVAASYNNQRLETLGDAVLEICTTVHLLNKFPHRHEGQLSVLRKNSICNSFLLSRALDIGLDRFVISEKQSVRIWPYVVSDEVEESSPSTRLAKCRYPRRSLQDCMEATIGAAFVTGGIPMALHTGVALGMTFGGSLPWCLRYQREELFVPKLFSQLQDNLGYTFRNGCLLREAVTHPSFASVEETSSYQRLEFLGDAILNLAVVHYLYKKFPAATSAQLALPRTKAVCSAALAYVAIKHLSVHKVMLVNSVELNIAIDQYVPQFEQISAETIVGSGWRYDPPKAISDVFEGIIGAVLIDSGYDYERTACVVEGVMEDVLSVLSPGVSLDPISTLSEWLAASGCRQHFAFKPEVKNHRTGERVFLHDFLISGPVFSTSTSIAKNVAAERAFSILQDIGHEHSLKNICTCGSKEIALANTSSDALETTVPAKNKNQEDARTVSISS</sequence>
<feature type="domain" description="RNase III" evidence="8">
    <location>
        <begin position="939"/>
        <end position="1081"/>
    </location>
</feature>
<dbReference type="SMART" id="SM00490">
    <property type="entry name" value="HELICc"/>
    <property type="match status" value="1"/>
</dbReference>
<name>A0A4S8MPV6_DENBC</name>
<evidence type="ECO:0000256" key="3">
    <source>
        <dbReference type="ARBA" id="ARBA00022801"/>
    </source>
</evidence>
<keyword evidence="2" id="KW-0547">Nucleotide-binding</keyword>
<dbReference type="EMBL" id="ML179051">
    <property type="protein sequence ID" value="THV05043.1"/>
    <property type="molecule type" value="Genomic_DNA"/>
</dbReference>
<evidence type="ECO:0000256" key="4">
    <source>
        <dbReference type="ARBA" id="ARBA00022806"/>
    </source>
</evidence>
<keyword evidence="4" id="KW-0347">Helicase</keyword>
<dbReference type="SUPFAM" id="SSF52540">
    <property type="entry name" value="P-loop containing nucleoside triphosphate hydrolases"/>
    <property type="match status" value="1"/>
</dbReference>
<dbReference type="InterPro" id="IPR011545">
    <property type="entry name" value="DEAD/DEAH_box_helicase_dom"/>
</dbReference>
<dbReference type="Gene3D" id="3.40.50.300">
    <property type="entry name" value="P-loop containing nucleotide triphosphate hydrolases"/>
    <property type="match status" value="2"/>
</dbReference>
<dbReference type="InterPro" id="IPR014001">
    <property type="entry name" value="Helicase_ATP-bd"/>
</dbReference>
<evidence type="ECO:0000256" key="2">
    <source>
        <dbReference type="ARBA" id="ARBA00022741"/>
    </source>
</evidence>
<evidence type="ECO:0000256" key="1">
    <source>
        <dbReference type="ARBA" id="ARBA00022737"/>
    </source>
</evidence>
<evidence type="ECO:0000259" key="9">
    <source>
        <dbReference type="PROSITE" id="PS51192"/>
    </source>
</evidence>
<keyword evidence="1" id="KW-0677">Repeat</keyword>
<keyword evidence="3" id="KW-0378">Hydrolase</keyword>